<dbReference type="InterPro" id="IPR036237">
    <property type="entry name" value="Xyl_isomerase-like_sf"/>
</dbReference>
<feature type="domain" description="Xylose isomerase-like TIM barrel" evidence="2">
    <location>
        <begin position="21"/>
        <end position="256"/>
    </location>
</feature>
<dbReference type="SUPFAM" id="SSF51658">
    <property type="entry name" value="Xylose isomerase-like"/>
    <property type="match status" value="1"/>
</dbReference>
<dbReference type="InterPro" id="IPR050312">
    <property type="entry name" value="IolE/XylAMocC-like"/>
</dbReference>
<dbReference type="PANTHER" id="PTHR12110">
    <property type="entry name" value="HYDROXYPYRUVATE ISOMERASE"/>
    <property type="match status" value="1"/>
</dbReference>
<dbReference type="AlphaFoldDB" id="A0A269ZBD1"/>
<dbReference type="Gene3D" id="3.20.20.150">
    <property type="entry name" value="Divalent-metal-dependent TIM barrel enzymes"/>
    <property type="match status" value="1"/>
</dbReference>
<dbReference type="PANTHER" id="PTHR12110:SF21">
    <property type="entry name" value="XYLOSE ISOMERASE-LIKE TIM BARREL DOMAIN-CONTAINING PROTEIN"/>
    <property type="match status" value="1"/>
</dbReference>
<name>A0A269ZBD1_9MICO</name>
<gene>
    <name evidence="3" type="ORF">B8X04_11510</name>
</gene>
<organism evidence="3 4">
    <name type="scientific">Brevibacterium casei</name>
    <dbReference type="NCBI Taxonomy" id="33889"/>
    <lineage>
        <taxon>Bacteria</taxon>
        <taxon>Bacillati</taxon>
        <taxon>Actinomycetota</taxon>
        <taxon>Actinomycetes</taxon>
        <taxon>Micrococcales</taxon>
        <taxon>Brevibacteriaceae</taxon>
        <taxon>Brevibacterium</taxon>
    </lineage>
</organism>
<dbReference type="InterPro" id="IPR013022">
    <property type="entry name" value="Xyl_isomerase-like_TIM-brl"/>
</dbReference>
<evidence type="ECO:0000259" key="2">
    <source>
        <dbReference type="Pfam" id="PF01261"/>
    </source>
</evidence>
<dbReference type="Pfam" id="PF01261">
    <property type="entry name" value="AP_endonuc_2"/>
    <property type="match status" value="1"/>
</dbReference>
<dbReference type="Proteomes" id="UP000216867">
    <property type="component" value="Unassembled WGS sequence"/>
</dbReference>
<dbReference type="EMBL" id="NCWY01000009">
    <property type="protein sequence ID" value="PAK95112.1"/>
    <property type="molecule type" value="Genomic_DNA"/>
</dbReference>
<reference evidence="3 4" key="1">
    <citation type="submission" date="2017-04" db="EMBL/GenBank/DDBJ databases">
        <title>Kefir bacterial isolates.</title>
        <authorList>
            <person name="Kim Y."/>
            <person name="Blasche S."/>
            <person name="Patil K.R."/>
        </authorList>
    </citation>
    <scope>NUCLEOTIDE SEQUENCE [LARGE SCALE GENOMIC DNA]</scope>
    <source>
        <strain evidence="3 4">OG2</strain>
    </source>
</reference>
<comment type="caution">
    <text evidence="3">The sequence shown here is derived from an EMBL/GenBank/DDBJ whole genome shotgun (WGS) entry which is preliminary data.</text>
</comment>
<dbReference type="GeneID" id="99774134"/>
<protein>
    <submittedName>
        <fullName evidence="3">Protein iolH</fullName>
    </submittedName>
</protein>
<dbReference type="RefSeq" id="WP_095376367.1">
    <property type="nucleotide sequence ID" value="NZ_CP065629.1"/>
</dbReference>
<keyword evidence="1" id="KW-0119">Carbohydrate metabolism</keyword>
<accession>A0A269ZBD1</accession>
<evidence type="ECO:0000256" key="1">
    <source>
        <dbReference type="ARBA" id="ARBA00023277"/>
    </source>
</evidence>
<evidence type="ECO:0000313" key="4">
    <source>
        <dbReference type="Proteomes" id="UP000216867"/>
    </source>
</evidence>
<evidence type="ECO:0000313" key="3">
    <source>
        <dbReference type="EMBL" id="PAK95112.1"/>
    </source>
</evidence>
<sequence length="294" mass="33011">MKIAYDPTPLHHTHRLLDFAAATADLGFEHMQLTPHPDFATHFRYPKMDRDLIKRFARSVDAAGITVPALLPVQRIAWPDEAKRQAAVKNFDRVIDIAVDLGVGTINTEFSGRPESFEDSEESFYRSMDELLPRVEREGLRLNFDPHPDDFVEDGHEAWRVLRGLDSDAIGFVYVAPHTFHYGDCLDTLVPELGDRLRAVYISDAYDHRASHGLRYIANPPTTSARVHQHLKVGDGDVDFDALFATLGTAGFLDREDALIVSNVFGENENNDSVSRYQKQAIDDLVAGHRGDAD</sequence>
<proteinExistence type="predicted"/>